<organism evidence="3 4">
    <name type="scientific">Actinomycetospora aurantiaca</name>
    <dbReference type="NCBI Taxonomy" id="3129233"/>
    <lineage>
        <taxon>Bacteria</taxon>
        <taxon>Bacillati</taxon>
        <taxon>Actinomycetota</taxon>
        <taxon>Actinomycetes</taxon>
        <taxon>Pseudonocardiales</taxon>
        <taxon>Pseudonocardiaceae</taxon>
        <taxon>Actinomycetospora</taxon>
    </lineage>
</organism>
<dbReference type="CDD" id="cd00060">
    <property type="entry name" value="FHA"/>
    <property type="match status" value="1"/>
</dbReference>
<dbReference type="RefSeq" id="WP_337695570.1">
    <property type="nucleotide sequence ID" value="NZ_JBBEGN010000006.1"/>
</dbReference>
<keyword evidence="4" id="KW-1185">Reference proteome</keyword>
<keyword evidence="1" id="KW-0597">Phosphoprotein</keyword>
<evidence type="ECO:0000313" key="4">
    <source>
        <dbReference type="Proteomes" id="UP001385809"/>
    </source>
</evidence>
<dbReference type="PROSITE" id="PS50006">
    <property type="entry name" value="FHA_DOMAIN"/>
    <property type="match status" value="1"/>
</dbReference>
<evidence type="ECO:0000256" key="1">
    <source>
        <dbReference type="ARBA" id="ARBA00022553"/>
    </source>
</evidence>
<protein>
    <submittedName>
        <fullName evidence="3">FHA domain-containing protein</fullName>
    </submittedName>
</protein>
<gene>
    <name evidence="3" type="ORF">WCD74_14545</name>
</gene>
<dbReference type="InterPro" id="IPR008984">
    <property type="entry name" value="SMAD_FHA_dom_sf"/>
</dbReference>
<dbReference type="SUPFAM" id="SSF49879">
    <property type="entry name" value="SMAD/FHA domain"/>
    <property type="match status" value="1"/>
</dbReference>
<dbReference type="InterPro" id="IPR000253">
    <property type="entry name" value="FHA_dom"/>
</dbReference>
<dbReference type="EMBL" id="JBBEGN010000006">
    <property type="protein sequence ID" value="MEJ2868989.1"/>
    <property type="molecule type" value="Genomic_DNA"/>
</dbReference>
<feature type="domain" description="FHA" evidence="2">
    <location>
        <begin position="50"/>
        <end position="101"/>
    </location>
</feature>
<proteinExistence type="predicted"/>
<reference evidence="3 4" key="1">
    <citation type="submission" date="2024-03" db="EMBL/GenBank/DDBJ databases">
        <title>Actinomycetospora sp. OC33-EN08, a novel actinomycete isolated from wild orchid (Aerides multiflora).</title>
        <authorList>
            <person name="Suriyachadkun C."/>
        </authorList>
    </citation>
    <scope>NUCLEOTIDE SEQUENCE [LARGE SCALE GENOMIC DNA]</scope>
    <source>
        <strain evidence="3 4">OC33-EN08</strain>
    </source>
</reference>
<evidence type="ECO:0000313" key="3">
    <source>
        <dbReference type="EMBL" id="MEJ2868989.1"/>
    </source>
</evidence>
<evidence type="ECO:0000259" key="2">
    <source>
        <dbReference type="PROSITE" id="PS50006"/>
    </source>
</evidence>
<dbReference type="Gene3D" id="2.60.200.20">
    <property type="match status" value="1"/>
</dbReference>
<dbReference type="Pfam" id="PF00498">
    <property type="entry name" value="FHA"/>
    <property type="match status" value="1"/>
</dbReference>
<accession>A0ABU8MNU6</accession>
<comment type="caution">
    <text evidence="3">The sequence shown here is derived from an EMBL/GenBank/DDBJ whole genome shotgun (WGS) entry which is preliminary data.</text>
</comment>
<sequence>MRGDLVAPVELLPPGSGSLARGVPDAVPGTLFVLGGRGGIRVEPRPRFPVVFGRNEPEVHVCVGDGDPRVSRRHGVLCYDRDRWTLRNTGSLPIRLPGSALLLAGHEEPLGAVYTPLFIRTGPDREHLVEVRVAGRPVVGNSAEPEDATTAPPVWQLTDDERLALVSMGQRYLRHEAHPRPETWAGVAAELAELRPAAGWTAKKAEWCVVGVRKRLAAAGVRSLTREEVGEPVGNALNHNLVTELLVSTTIVPPDLRLLEG</sequence>
<dbReference type="Proteomes" id="UP001385809">
    <property type="component" value="Unassembled WGS sequence"/>
</dbReference>
<name>A0ABU8MNU6_9PSEU</name>